<evidence type="ECO:0000256" key="1">
    <source>
        <dbReference type="SAM" id="Phobius"/>
    </source>
</evidence>
<feature type="transmembrane region" description="Helical" evidence="1">
    <location>
        <begin position="63"/>
        <end position="85"/>
    </location>
</feature>
<proteinExistence type="predicted"/>
<dbReference type="EMBL" id="CP046052">
    <property type="protein sequence ID" value="QGM45850.1"/>
    <property type="molecule type" value="Genomic_DNA"/>
</dbReference>
<keyword evidence="1" id="KW-0472">Membrane</keyword>
<keyword evidence="1" id="KW-1133">Transmembrane helix</keyword>
<keyword evidence="3" id="KW-1185">Reference proteome</keyword>
<keyword evidence="1" id="KW-0812">Transmembrane</keyword>
<evidence type="ECO:0000313" key="2">
    <source>
        <dbReference type="EMBL" id="QGM45850.1"/>
    </source>
</evidence>
<protein>
    <submittedName>
        <fullName evidence="2">Uncharacterized protein</fullName>
    </submittedName>
</protein>
<gene>
    <name evidence="2" type="ORF">H2LOC_009125</name>
</gene>
<name>A0A6B8KHB8_9HYPH</name>
<dbReference type="AlphaFoldDB" id="A0A6B8KHB8"/>
<dbReference type="Proteomes" id="UP000309061">
    <property type="component" value="Chromosome"/>
</dbReference>
<organism evidence="2 3">
    <name type="scientific">Methylocystis heyeri</name>
    <dbReference type="NCBI Taxonomy" id="391905"/>
    <lineage>
        <taxon>Bacteria</taxon>
        <taxon>Pseudomonadati</taxon>
        <taxon>Pseudomonadota</taxon>
        <taxon>Alphaproteobacteria</taxon>
        <taxon>Hyphomicrobiales</taxon>
        <taxon>Methylocystaceae</taxon>
        <taxon>Methylocystis</taxon>
    </lineage>
</organism>
<evidence type="ECO:0000313" key="3">
    <source>
        <dbReference type="Proteomes" id="UP000309061"/>
    </source>
</evidence>
<dbReference type="RefSeq" id="WP_136496120.1">
    <property type="nucleotide sequence ID" value="NZ_CP046052.1"/>
</dbReference>
<dbReference type="KEGG" id="mhey:H2LOC_009125"/>
<sequence>MPTPECYRDIGAIGARLDEIEKARIEREATIERARIERDEQIDAALAVINEKMDSINDERQRLIGVIWAVRVLFGSLVAIAIYAATNGVPQWLRRSLQ</sequence>
<dbReference type="OrthoDB" id="9873403at2"/>
<accession>A0A6B8KHB8</accession>
<reference evidence="2 3" key="1">
    <citation type="submission" date="2019-11" db="EMBL/GenBank/DDBJ databases">
        <title>The genome sequence of Methylocystis heyeri.</title>
        <authorList>
            <person name="Oshkin I.Y."/>
            <person name="Miroshnikov K."/>
            <person name="Dedysh S.N."/>
        </authorList>
    </citation>
    <scope>NUCLEOTIDE SEQUENCE [LARGE SCALE GENOMIC DNA]</scope>
    <source>
        <strain evidence="2 3">H2</strain>
    </source>
</reference>